<keyword evidence="5" id="KW-0175">Coiled coil</keyword>
<proteinExistence type="predicted"/>
<gene>
    <name evidence="9" type="ORF">PCOR1329_LOCUS3849</name>
</gene>
<organism evidence="9 10">
    <name type="scientific">Prorocentrum cordatum</name>
    <dbReference type="NCBI Taxonomy" id="2364126"/>
    <lineage>
        <taxon>Eukaryota</taxon>
        <taxon>Sar</taxon>
        <taxon>Alveolata</taxon>
        <taxon>Dinophyceae</taxon>
        <taxon>Prorocentrales</taxon>
        <taxon>Prorocentraceae</taxon>
        <taxon>Prorocentrum</taxon>
    </lineage>
</organism>
<dbReference type="InterPro" id="IPR001876">
    <property type="entry name" value="Znf_RanBP2"/>
</dbReference>
<keyword evidence="10" id="KW-1185">Reference proteome</keyword>
<evidence type="ECO:0000256" key="3">
    <source>
        <dbReference type="ARBA" id="ARBA00022833"/>
    </source>
</evidence>
<evidence type="ECO:0000256" key="2">
    <source>
        <dbReference type="ARBA" id="ARBA00022771"/>
    </source>
</evidence>
<dbReference type="PROSITE" id="PS01358">
    <property type="entry name" value="ZF_RANBP2_1"/>
    <property type="match status" value="1"/>
</dbReference>
<feature type="transmembrane region" description="Helical" evidence="7">
    <location>
        <begin position="959"/>
        <end position="976"/>
    </location>
</feature>
<reference evidence="9" key="1">
    <citation type="submission" date="2023-10" db="EMBL/GenBank/DDBJ databases">
        <authorList>
            <person name="Chen Y."/>
            <person name="Shah S."/>
            <person name="Dougan E. K."/>
            <person name="Thang M."/>
            <person name="Chan C."/>
        </authorList>
    </citation>
    <scope>NUCLEOTIDE SEQUENCE [LARGE SCALE GENOMIC DNA]</scope>
</reference>
<feature type="transmembrane region" description="Helical" evidence="7">
    <location>
        <begin position="864"/>
        <end position="889"/>
    </location>
</feature>
<keyword evidence="1" id="KW-0479">Metal-binding</keyword>
<evidence type="ECO:0000256" key="6">
    <source>
        <dbReference type="SAM" id="MobiDB-lite"/>
    </source>
</evidence>
<evidence type="ECO:0000256" key="4">
    <source>
        <dbReference type="PROSITE-ProRule" id="PRU00322"/>
    </source>
</evidence>
<feature type="transmembrane region" description="Helical" evidence="7">
    <location>
        <begin position="932"/>
        <end position="953"/>
    </location>
</feature>
<sequence length="980" mass="106625">MAQWSSTARHQSWHASHGQGWGSQSSSWWQCNFCSWWNTADKKKCAQCGCKKTWAQVATGHVNVKNGHIDHPVRNEISTLSGQVANMSSQQSLLPQSQPGADNAEVKQVDAALANLPPGPEYASARAELTKAAQAARMKIVKSKPLGAQLDSCKGALDRRTKRISEIDAMADKLQLARATATQEQERLQAELAELQKNAAQQPSQPNSIEAMTSVLDDVLKEMSVGFVDPQHVAQAKGLMQQLVTGIQSIAAQAQQTASVAAVTVPAVHQPVPVDTSGDIELEVPPLPGMGSVTDPAMEVGRKPFKSKTPPHATAYGPVFPAPGAVALRRLMLMKPGVEPTAREDHRLLVAEFGVPQGCHDSPAEKTKGPGKFRFNQLELRNGWAAERFKRYVWDFSPKPGTVDEHLRDLNAYVKDVAEWLASYICSEGGVFEQWNVDPKVTSLVARLHEGSWFSHGSLDTVARSHKGGRQGCIFGATVFNAGYSVPIKMLHEEMRRKGITLRVRSGEKAFRGTTEDEGEEAATEEEIIDATFVDDECIALVAASPQLLDRAIQTLLEVLCRLFRLCAMVINWAPGKTECMLRHEDGVYVKSDHDGAIKLSIVSKYKHLGTVVSIAGTCKPDAEKRASAAMDAYAPVAIRVFGAPNISIATKMHAVKARILTKLMFHARVVTPDAHFARTLNQVYMRVPRRIVDKVRFGPGQGQWLDVICGQDQRWHDIVDAIHFSESKCDSCASPDGVQLNFACDMCPGPNPPTFATRLGLVQHKRAVHSVRNEARRYVSADGVCPVCHKDFRQRFRCIRHLSGSPPSACTEMLRSGAVEPLPNDLVESLDSADRALCRKAYKEGHAARGGQERRPRGGARPALIAAGGGPMGLAEFLAGLPGALPLLPQVLDKMPMEECRKRLHAEGAATEGMSDAEAGRYLCAALGRKYCARFLPGVLVGLFFWACASHVLDSDGAALPVLLATPAPLIFLMGSRAR</sequence>
<evidence type="ECO:0000256" key="7">
    <source>
        <dbReference type="SAM" id="Phobius"/>
    </source>
</evidence>
<keyword evidence="7" id="KW-0472">Membrane</keyword>
<evidence type="ECO:0000313" key="10">
    <source>
        <dbReference type="Proteomes" id="UP001189429"/>
    </source>
</evidence>
<comment type="caution">
    <text evidence="9">The sequence shown here is derived from an EMBL/GenBank/DDBJ whole genome shotgun (WGS) entry which is preliminary data.</text>
</comment>
<keyword evidence="2 4" id="KW-0863">Zinc-finger</keyword>
<evidence type="ECO:0000256" key="5">
    <source>
        <dbReference type="SAM" id="Coils"/>
    </source>
</evidence>
<dbReference type="EMBL" id="CAUYUJ010001002">
    <property type="protein sequence ID" value="CAK0793594.1"/>
    <property type="molecule type" value="Genomic_DNA"/>
</dbReference>
<keyword evidence="3" id="KW-0862">Zinc</keyword>
<accession>A0ABN9PKP0</accession>
<feature type="domain" description="RanBP2-type" evidence="8">
    <location>
        <begin position="25"/>
        <end position="54"/>
    </location>
</feature>
<keyword evidence="7" id="KW-1133">Transmembrane helix</keyword>
<evidence type="ECO:0000259" key="8">
    <source>
        <dbReference type="PROSITE" id="PS50199"/>
    </source>
</evidence>
<evidence type="ECO:0000256" key="1">
    <source>
        <dbReference type="ARBA" id="ARBA00022723"/>
    </source>
</evidence>
<keyword evidence="7" id="KW-0812">Transmembrane</keyword>
<protein>
    <recommendedName>
        <fullName evidence="8">RanBP2-type domain-containing protein</fullName>
    </recommendedName>
</protein>
<feature type="coiled-coil region" evidence="5">
    <location>
        <begin position="171"/>
        <end position="198"/>
    </location>
</feature>
<feature type="compositionally biased region" description="Polar residues" evidence="6">
    <location>
        <begin position="1"/>
        <end position="14"/>
    </location>
</feature>
<dbReference type="PROSITE" id="PS50199">
    <property type="entry name" value="ZF_RANBP2_2"/>
    <property type="match status" value="1"/>
</dbReference>
<feature type="region of interest" description="Disordered" evidence="6">
    <location>
        <begin position="1"/>
        <end position="22"/>
    </location>
</feature>
<name>A0ABN9PKP0_9DINO</name>
<dbReference type="Proteomes" id="UP001189429">
    <property type="component" value="Unassembled WGS sequence"/>
</dbReference>
<evidence type="ECO:0000313" key="9">
    <source>
        <dbReference type="EMBL" id="CAK0793594.1"/>
    </source>
</evidence>